<comment type="caution">
    <text evidence="3">The sequence shown here is derived from an EMBL/GenBank/DDBJ whole genome shotgun (WGS) entry which is preliminary data.</text>
</comment>
<dbReference type="GO" id="GO:0007010">
    <property type="term" value="P:cytoskeleton organization"/>
    <property type="evidence" value="ECO:0007669"/>
    <property type="project" value="TreeGrafter"/>
</dbReference>
<reference evidence="3 4" key="1">
    <citation type="journal article" date="2019" name="Sci. Rep.">
        <title>Comparative genomics of chytrid fungi reveal insights into the obligate biotrophic and pathogenic lifestyle of Synchytrium endobioticum.</title>
        <authorList>
            <person name="van de Vossenberg B.T.L.H."/>
            <person name="Warris S."/>
            <person name="Nguyen H.D.T."/>
            <person name="van Gent-Pelzer M.P.E."/>
            <person name="Joly D.L."/>
            <person name="van de Geest H.C."/>
            <person name="Bonants P.J.M."/>
            <person name="Smith D.S."/>
            <person name="Levesque C.A."/>
            <person name="van der Lee T.A.J."/>
        </authorList>
    </citation>
    <scope>NUCLEOTIDE SEQUENCE [LARGE SCALE GENOMIC DNA]</scope>
    <source>
        <strain evidence="3 4">CBS 809.83</strain>
    </source>
</reference>
<sequence length="764" mass="83389">MLRFEEWFWGTPDDPTAGVSVLHTNHQRGLAELEELLAFIKARIAAEEAYVAKLGDAARAKPRSDGFGADEGLVAQIFANAKEEVNNLATAHKHTTTQLLSLLPRLNTHLDLHRKRLPQLKDKIDASHKALVTQRAELAGVQEEYYAKSRVADAEEAKVSVEDAVGGMGGGGARECGDVEVMDVMINVGLSIFTVEDFNTLLARMQRDLNTQDIRSIWGTTKDTIVGKDITTYLRHYLHTDEETTSSVFAYLVSENFIRPTSRVSVTSLTGTAAGVTTNPSQTYVWKRLSIETEPPHRRARRDADRADHAYRKAIAAAEETRAHLELAVWEYLKAAQAVELDRVTVVKQTLAALNEAEEVGRAVRVQVVQSQAVYLETLNPEREVEIVAERLRTGNVRIPPVVYKSYYGGSADTIIGVPLEEQVSIDGGPTTPPFLTKCLTVLARARQPPGGAPGLSPTSELAQWTGTHAPPTLPTTIHKPIPTTSAIPLIKHYLTHLPTSLVHPEIYDPLKLLYLSKTDDDEHLTRVQSLASLLCTVPPVHWYATRDIVQAWIGCVRGLEQEQRDQAVVELANALGSLVLRPMTQSQVTLHDKHPVRLLKDLLLHHEPIFATAPRVSEPFRRRPNGDTDSLNSINSVTRHPPPSSSHPQSSAPSLTNMQMQPPAVLLPLDNPDSDDELDIHIAPDGVVSSRAGSAGSLHGSEHGRDPPPVAIESRGGELLVGTLASPLVVSSAEAPSLELRLVDDGDESGDEVGGLFAAVERA</sequence>
<dbReference type="InterPro" id="IPR000198">
    <property type="entry name" value="RhoGAP_dom"/>
</dbReference>
<dbReference type="Gene3D" id="1.20.1270.60">
    <property type="entry name" value="Arfaptin homology (AH) domain/BAR domain"/>
    <property type="match status" value="2"/>
</dbReference>
<accession>A0A507EF78</accession>
<feature type="compositionally biased region" description="Polar residues" evidence="1">
    <location>
        <begin position="628"/>
        <end position="639"/>
    </location>
</feature>
<dbReference type="SMART" id="SM00055">
    <property type="entry name" value="FCH"/>
    <property type="match status" value="1"/>
</dbReference>
<dbReference type="GO" id="GO:0005096">
    <property type="term" value="F:GTPase activator activity"/>
    <property type="evidence" value="ECO:0007669"/>
    <property type="project" value="TreeGrafter"/>
</dbReference>
<dbReference type="PROSITE" id="PS50238">
    <property type="entry name" value="RHOGAP"/>
    <property type="match status" value="1"/>
</dbReference>
<evidence type="ECO:0000313" key="3">
    <source>
        <dbReference type="EMBL" id="TPX61850.1"/>
    </source>
</evidence>
<dbReference type="InterPro" id="IPR001060">
    <property type="entry name" value="FCH_dom"/>
</dbReference>
<evidence type="ECO:0000256" key="1">
    <source>
        <dbReference type="SAM" id="MobiDB-lite"/>
    </source>
</evidence>
<dbReference type="GO" id="GO:0007264">
    <property type="term" value="P:small GTPase-mediated signal transduction"/>
    <property type="evidence" value="ECO:0007669"/>
    <property type="project" value="TreeGrafter"/>
</dbReference>
<dbReference type="SUPFAM" id="SSF103657">
    <property type="entry name" value="BAR/IMD domain-like"/>
    <property type="match status" value="1"/>
</dbReference>
<dbReference type="PANTHER" id="PTHR23065:SF17">
    <property type="entry name" value="RHO-GTPASE-ACTIVATING PROTEIN RGD2"/>
    <property type="match status" value="1"/>
</dbReference>
<evidence type="ECO:0000313" key="4">
    <source>
        <dbReference type="Proteomes" id="UP000318582"/>
    </source>
</evidence>
<dbReference type="STRING" id="109895.A0A507EF78"/>
<keyword evidence="4" id="KW-1185">Reference proteome</keyword>
<dbReference type="GO" id="GO:0005737">
    <property type="term" value="C:cytoplasm"/>
    <property type="evidence" value="ECO:0007669"/>
    <property type="project" value="TreeGrafter"/>
</dbReference>
<dbReference type="InterPro" id="IPR027267">
    <property type="entry name" value="AH/BAR_dom_sf"/>
</dbReference>
<name>A0A507EF78_9FUNG</name>
<gene>
    <name evidence="3" type="ORF">PhCBS80983_g00883</name>
</gene>
<dbReference type="GO" id="GO:0000935">
    <property type="term" value="C:division septum"/>
    <property type="evidence" value="ECO:0007669"/>
    <property type="project" value="TreeGrafter"/>
</dbReference>
<dbReference type="SUPFAM" id="SSF48350">
    <property type="entry name" value="GTPase activation domain, GAP"/>
    <property type="match status" value="1"/>
</dbReference>
<feature type="region of interest" description="Disordered" evidence="1">
    <location>
        <begin position="616"/>
        <end position="658"/>
    </location>
</feature>
<proteinExistence type="predicted"/>
<dbReference type="Proteomes" id="UP000318582">
    <property type="component" value="Unassembled WGS sequence"/>
</dbReference>
<feature type="domain" description="Rho-GAP" evidence="2">
    <location>
        <begin position="418"/>
        <end position="611"/>
    </location>
</feature>
<dbReference type="InterPro" id="IPR008936">
    <property type="entry name" value="Rho_GTPase_activation_prot"/>
</dbReference>
<dbReference type="Pfam" id="PF00611">
    <property type="entry name" value="FCH"/>
    <property type="match status" value="1"/>
</dbReference>
<dbReference type="PANTHER" id="PTHR23065">
    <property type="entry name" value="PROLINE-SERINE-THREONINE PHOSPHATASE INTERACTING PROTEIN 1"/>
    <property type="match status" value="1"/>
</dbReference>
<feature type="region of interest" description="Disordered" evidence="1">
    <location>
        <begin position="741"/>
        <end position="764"/>
    </location>
</feature>
<dbReference type="GO" id="GO:0005886">
    <property type="term" value="C:plasma membrane"/>
    <property type="evidence" value="ECO:0007669"/>
    <property type="project" value="TreeGrafter"/>
</dbReference>
<feature type="compositionally biased region" description="Low complexity" evidence="1">
    <location>
        <begin position="688"/>
        <end position="698"/>
    </location>
</feature>
<protein>
    <recommendedName>
        <fullName evidence="2">Rho-GAP domain-containing protein</fullName>
    </recommendedName>
</protein>
<dbReference type="AlphaFoldDB" id="A0A507EF78"/>
<feature type="region of interest" description="Disordered" evidence="1">
    <location>
        <begin position="688"/>
        <end position="714"/>
    </location>
</feature>
<evidence type="ECO:0000259" key="2">
    <source>
        <dbReference type="PROSITE" id="PS50238"/>
    </source>
</evidence>
<dbReference type="Gene3D" id="1.10.555.10">
    <property type="entry name" value="Rho GTPase activation protein"/>
    <property type="match status" value="1"/>
</dbReference>
<organism evidence="3 4">
    <name type="scientific">Powellomyces hirtus</name>
    <dbReference type="NCBI Taxonomy" id="109895"/>
    <lineage>
        <taxon>Eukaryota</taxon>
        <taxon>Fungi</taxon>
        <taxon>Fungi incertae sedis</taxon>
        <taxon>Chytridiomycota</taxon>
        <taxon>Chytridiomycota incertae sedis</taxon>
        <taxon>Chytridiomycetes</taxon>
        <taxon>Spizellomycetales</taxon>
        <taxon>Powellomycetaceae</taxon>
        <taxon>Powellomyces</taxon>
    </lineage>
</organism>
<dbReference type="EMBL" id="QEAQ01000005">
    <property type="protein sequence ID" value="TPX61850.1"/>
    <property type="molecule type" value="Genomic_DNA"/>
</dbReference>